<keyword evidence="6" id="KW-1185">Reference proteome</keyword>
<feature type="domain" description="Methyltransferase type 11" evidence="4">
    <location>
        <begin position="46"/>
        <end position="138"/>
    </location>
</feature>
<keyword evidence="3 5" id="KW-0808">Transferase</keyword>
<protein>
    <submittedName>
        <fullName evidence="5">Class I SAM-dependent methyltransferase</fullName>
        <ecNumber evidence="5">2.1.1.222</ecNumber>
        <ecNumber evidence="5">2.1.1.64</ecNumber>
    </submittedName>
</protein>
<dbReference type="InterPro" id="IPR051052">
    <property type="entry name" value="Diverse_substrate_MTase"/>
</dbReference>
<evidence type="ECO:0000313" key="5">
    <source>
        <dbReference type="EMBL" id="MFL0198487.1"/>
    </source>
</evidence>
<gene>
    <name evidence="5" type="ORF">ACJDU8_23430</name>
</gene>
<dbReference type="GO" id="GO:0061542">
    <property type="term" value="F:3-demethylubiquinol 3-O-methyltransferase activity"/>
    <property type="evidence" value="ECO:0007669"/>
    <property type="project" value="UniProtKB-EC"/>
</dbReference>
<keyword evidence="2 5" id="KW-0489">Methyltransferase</keyword>
<dbReference type="PANTHER" id="PTHR44942:SF4">
    <property type="entry name" value="METHYLTRANSFERASE TYPE 11 DOMAIN-CONTAINING PROTEIN"/>
    <property type="match status" value="1"/>
</dbReference>
<dbReference type="EMBL" id="JBJHZX010000063">
    <property type="protein sequence ID" value="MFL0198487.1"/>
    <property type="molecule type" value="Genomic_DNA"/>
</dbReference>
<dbReference type="Gene3D" id="3.40.50.150">
    <property type="entry name" value="Vaccinia Virus protein VP39"/>
    <property type="match status" value="1"/>
</dbReference>
<evidence type="ECO:0000256" key="3">
    <source>
        <dbReference type="ARBA" id="ARBA00022679"/>
    </source>
</evidence>
<dbReference type="CDD" id="cd02440">
    <property type="entry name" value="AdoMet_MTases"/>
    <property type="match status" value="1"/>
</dbReference>
<dbReference type="GO" id="GO:0102208">
    <property type="term" value="F:2-polyprenyl-6-hydroxyphenol methylase activity"/>
    <property type="evidence" value="ECO:0007669"/>
    <property type="project" value="UniProtKB-EC"/>
</dbReference>
<name>A0ABW8SQX6_9CLOT</name>
<evidence type="ECO:0000256" key="1">
    <source>
        <dbReference type="ARBA" id="ARBA00008361"/>
    </source>
</evidence>
<evidence type="ECO:0000259" key="4">
    <source>
        <dbReference type="Pfam" id="PF08241"/>
    </source>
</evidence>
<proteinExistence type="inferred from homology"/>
<sequence>MKMKDYNVVKNDFNEISQLDESRWNHNNCYFKHLIKLVPNTVETCLEIGCGKGELSFMLSKKSQKVIAVDLADKMIERAKVLYPNKNIEYVCGNILDMKFENNSLDVIITTATAHHLPYAWLLCLAKDKLKEGGKLIILDLVKAKSLGDYIIWGSASIPDIVMNLIKNGRLKKDDAHSKEVWERHGKHDTYMTMDEIKALAQKHIPTAKVKRKLFWRYSLVWQK</sequence>
<dbReference type="PANTHER" id="PTHR44942">
    <property type="entry name" value="METHYLTRANSF_11 DOMAIN-CONTAINING PROTEIN"/>
    <property type="match status" value="1"/>
</dbReference>
<dbReference type="RefSeq" id="WP_406794597.1">
    <property type="nucleotide sequence ID" value="NZ_JBJHZX010000063.1"/>
</dbReference>
<comment type="caution">
    <text evidence="5">The sequence shown here is derived from an EMBL/GenBank/DDBJ whole genome shotgun (WGS) entry which is preliminary data.</text>
</comment>
<dbReference type="EC" id="2.1.1.222" evidence="5"/>
<dbReference type="SUPFAM" id="SSF53335">
    <property type="entry name" value="S-adenosyl-L-methionine-dependent methyltransferases"/>
    <property type="match status" value="1"/>
</dbReference>
<comment type="similarity">
    <text evidence="1">Belongs to the methyltransferase superfamily.</text>
</comment>
<evidence type="ECO:0000313" key="6">
    <source>
        <dbReference type="Proteomes" id="UP001623660"/>
    </source>
</evidence>
<dbReference type="GO" id="GO:0032259">
    <property type="term" value="P:methylation"/>
    <property type="evidence" value="ECO:0007669"/>
    <property type="project" value="UniProtKB-KW"/>
</dbReference>
<evidence type="ECO:0000256" key="2">
    <source>
        <dbReference type="ARBA" id="ARBA00022603"/>
    </source>
</evidence>
<reference evidence="5 6" key="1">
    <citation type="submission" date="2024-11" db="EMBL/GenBank/DDBJ databases">
        <authorList>
            <person name="Heng Y.C."/>
            <person name="Lim A.C.H."/>
            <person name="Lee J.K.Y."/>
            <person name="Kittelmann S."/>
        </authorList>
    </citation>
    <scope>NUCLEOTIDE SEQUENCE [LARGE SCALE GENOMIC DNA]</scope>
    <source>
        <strain evidence="5 6">WILCCON 0269</strain>
    </source>
</reference>
<accession>A0ABW8SQX6</accession>
<organism evidence="5 6">
    <name type="scientific">Candidatus Clostridium eludens</name>
    <dbReference type="NCBI Taxonomy" id="3381663"/>
    <lineage>
        <taxon>Bacteria</taxon>
        <taxon>Bacillati</taxon>
        <taxon>Bacillota</taxon>
        <taxon>Clostridia</taxon>
        <taxon>Eubacteriales</taxon>
        <taxon>Clostridiaceae</taxon>
        <taxon>Clostridium</taxon>
    </lineage>
</organism>
<dbReference type="EC" id="2.1.1.64" evidence="5"/>
<dbReference type="InterPro" id="IPR013216">
    <property type="entry name" value="Methyltransf_11"/>
</dbReference>
<dbReference type="InterPro" id="IPR029063">
    <property type="entry name" value="SAM-dependent_MTases_sf"/>
</dbReference>
<dbReference type="Proteomes" id="UP001623660">
    <property type="component" value="Unassembled WGS sequence"/>
</dbReference>
<dbReference type="Pfam" id="PF08241">
    <property type="entry name" value="Methyltransf_11"/>
    <property type="match status" value="1"/>
</dbReference>